<protein>
    <submittedName>
        <fullName evidence="3">Phosphatase PAP2 family protein</fullName>
    </submittedName>
</protein>
<organism evidence="3 4">
    <name type="scientific">Herbiconiux oxytropis</name>
    <dbReference type="NCBI Taxonomy" id="2970915"/>
    <lineage>
        <taxon>Bacteria</taxon>
        <taxon>Bacillati</taxon>
        <taxon>Actinomycetota</taxon>
        <taxon>Actinomycetes</taxon>
        <taxon>Micrococcales</taxon>
        <taxon>Microbacteriaceae</taxon>
        <taxon>Herbiconiux</taxon>
    </lineage>
</organism>
<keyword evidence="1" id="KW-0472">Membrane</keyword>
<feature type="domain" description="Phosphatidic acid phosphatase type 2/haloperoxidase" evidence="2">
    <location>
        <begin position="114"/>
        <end position="229"/>
    </location>
</feature>
<dbReference type="EMBL" id="JANLCK010000010">
    <property type="protein sequence ID" value="MCS5727341.1"/>
    <property type="molecule type" value="Genomic_DNA"/>
</dbReference>
<dbReference type="PANTHER" id="PTHR14969">
    <property type="entry name" value="SPHINGOSINE-1-PHOSPHATE PHOSPHOHYDROLASE"/>
    <property type="match status" value="1"/>
</dbReference>
<dbReference type="Proteomes" id="UP001165587">
    <property type="component" value="Unassembled WGS sequence"/>
</dbReference>
<feature type="transmembrane region" description="Helical" evidence="1">
    <location>
        <begin position="208"/>
        <end position="231"/>
    </location>
</feature>
<feature type="transmembrane region" description="Helical" evidence="1">
    <location>
        <begin position="183"/>
        <end position="202"/>
    </location>
</feature>
<evidence type="ECO:0000313" key="3">
    <source>
        <dbReference type="EMBL" id="MCS5727341.1"/>
    </source>
</evidence>
<sequence length="256" mass="27860">MTATRRGRIAQWRDKFIVEERYLQPAARRRLYVTSGILVATGAVAFAFLLVSVVTQTGFHELDATVEAWFNERVDGTATGIMIVLAVAFGPVALPIIILVVLVIWISVARHLWRPLLLAGGMISGVVLAQTIAPLVQHPRPPVGLMLFGPDHSFSFPSGHVLGTSDFLLITAYLLASRIQRTWFTIAAFSVAIASIGMQIVSRLYLGYHWISDTTASIALSLVIVGTVIAIDTHRTVRVPGEPILGPLSQLQRDGT</sequence>
<gene>
    <name evidence="3" type="ORF">N1028_15710</name>
</gene>
<dbReference type="SUPFAM" id="SSF48317">
    <property type="entry name" value="Acid phosphatase/Vanadium-dependent haloperoxidase"/>
    <property type="match status" value="1"/>
</dbReference>
<name>A0AA42BVJ8_9MICO</name>
<dbReference type="AlphaFoldDB" id="A0AA42BVJ8"/>
<evidence type="ECO:0000313" key="4">
    <source>
        <dbReference type="Proteomes" id="UP001165587"/>
    </source>
</evidence>
<dbReference type="InterPro" id="IPR000326">
    <property type="entry name" value="PAP2/HPO"/>
</dbReference>
<comment type="caution">
    <text evidence="3">The sequence shown here is derived from an EMBL/GenBank/DDBJ whole genome shotgun (WGS) entry which is preliminary data.</text>
</comment>
<dbReference type="CDD" id="cd03392">
    <property type="entry name" value="PAP2_like_2"/>
    <property type="match status" value="1"/>
</dbReference>
<dbReference type="Pfam" id="PF01569">
    <property type="entry name" value="PAP2"/>
    <property type="match status" value="1"/>
</dbReference>
<dbReference type="RefSeq" id="WP_259530333.1">
    <property type="nucleotide sequence ID" value="NZ_JANLCK010000010.1"/>
</dbReference>
<evidence type="ECO:0000256" key="1">
    <source>
        <dbReference type="SAM" id="Phobius"/>
    </source>
</evidence>
<keyword evidence="1" id="KW-0812">Transmembrane</keyword>
<proteinExistence type="predicted"/>
<dbReference type="InterPro" id="IPR036938">
    <property type="entry name" value="PAP2/HPO_sf"/>
</dbReference>
<accession>A0AA42BVJ8</accession>
<feature type="transmembrane region" description="Helical" evidence="1">
    <location>
        <begin position="31"/>
        <end position="59"/>
    </location>
</feature>
<dbReference type="GO" id="GO:0042392">
    <property type="term" value="F:sphingosine-1-phosphate phosphatase activity"/>
    <property type="evidence" value="ECO:0007669"/>
    <property type="project" value="TreeGrafter"/>
</dbReference>
<evidence type="ECO:0000259" key="2">
    <source>
        <dbReference type="SMART" id="SM00014"/>
    </source>
</evidence>
<dbReference type="SMART" id="SM00014">
    <property type="entry name" value="acidPPc"/>
    <property type="match status" value="1"/>
</dbReference>
<feature type="transmembrane region" description="Helical" evidence="1">
    <location>
        <begin position="116"/>
        <end position="136"/>
    </location>
</feature>
<dbReference type="PANTHER" id="PTHR14969:SF13">
    <property type="entry name" value="AT30094P"/>
    <property type="match status" value="1"/>
</dbReference>
<feature type="transmembrane region" description="Helical" evidence="1">
    <location>
        <begin position="79"/>
        <end position="104"/>
    </location>
</feature>
<feature type="transmembrane region" description="Helical" evidence="1">
    <location>
        <begin position="156"/>
        <end position="176"/>
    </location>
</feature>
<keyword evidence="4" id="KW-1185">Reference proteome</keyword>
<keyword evidence="1" id="KW-1133">Transmembrane helix</keyword>
<dbReference type="Gene3D" id="1.20.144.10">
    <property type="entry name" value="Phosphatidic acid phosphatase type 2/haloperoxidase"/>
    <property type="match status" value="1"/>
</dbReference>
<reference evidence="3" key="1">
    <citation type="submission" date="2022-08" db="EMBL/GenBank/DDBJ databases">
        <authorList>
            <person name="Deng Y."/>
            <person name="Han X.-F."/>
            <person name="Zhang Y.-Q."/>
        </authorList>
    </citation>
    <scope>NUCLEOTIDE SEQUENCE</scope>
    <source>
        <strain evidence="3">CPCC 203407</strain>
    </source>
</reference>